<evidence type="ECO:0000256" key="2">
    <source>
        <dbReference type="ARBA" id="ARBA00012438"/>
    </source>
</evidence>
<evidence type="ECO:0000259" key="9">
    <source>
        <dbReference type="PROSITE" id="PS50110"/>
    </source>
</evidence>
<dbReference type="EMBL" id="JAAOCA010000027">
    <property type="protein sequence ID" value="MBD1600966.1"/>
    <property type="molecule type" value="Genomic_DNA"/>
</dbReference>
<dbReference type="InterPro" id="IPR003661">
    <property type="entry name" value="HisK_dim/P_dom"/>
</dbReference>
<dbReference type="SUPFAM" id="SSF47384">
    <property type="entry name" value="Homodimeric domain of signal transducing histidine kinase"/>
    <property type="match status" value="1"/>
</dbReference>
<evidence type="ECO:0000256" key="3">
    <source>
        <dbReference type="ARBA" id="ARBA00022553"/>
    </source>
</evidence>
<evidence type="ECO:0000256" key="1">
    <source>
        <dbReference type="ARBA" id="ARBA00000085"/>
    </source>
</evidence>
<evidence type="ECO:0000256" key="4">
    <source>
        <dbReference type="ARBA" id="ARBA00023012"/>
    </source>
</evidence>
<keyword evidence="7" id="KW-0732">Signal</keyword>
<evidence type="ECO:0000256" key="5">
    <source>
        <dbReference type="PROSITE-ProRule" id="PRU00169"/>
    </source>
</evidence>
<dbReference type="InterPro" id="IPR011622">
    <property type="entry name" value="7TMR_DISM_rcpt_extracell_dom2"/>
</dbReference>
<keyword evidence="4" id="KW-0902">Two-component regulatory system</keyword>
<dbReference type="InterPro" id="IPR003594">
    <property type="entry name" value="HATPase_dom"/>
</dbReference>
<dbReference type="PRINTS" id="PR00344">
    <property type="entry name" value="BCTRLSENSOR"/>
</dbReference>
<evidence type="ECO:0000259" key="8">
    <source>
        <dbReference type="PROSITE" id="PS50109"/>
    </source>
</evidence>
<evidence type="ECO:0000256" key="7">
    <source>
        <dbReference type="SAM" id="SignalP"/>
    </source>
</evidence>
<feature type="transmembrane region" description="Helical" evidence="6">
    <location>
        <begin position="249"/>
        <end position="269"/>
    </location>
</feature>
<dbReference type="InterPro" id="IPR004358">
    <property type="entry name" value="Sig_transdc_His_kin-like_C"/>
</dbReference>
<dbReference type="Gene3D" id="2.60.40.2380">
    <property type="match status" value="1"/>
</dbReference>
<dbReference type="SMART" id="SM00388">
    <property type="entry name" value="HisKA"/>
    <property type="match status" value="1"/>
</dbReference>
<dbReference type="SUPFAM" id="SSF55874">
    <property type="entry name" value="ATPase domain of HSP90 chaperone/DNA topoisomerase II/histidine kinase"/>
    <property type="match status" value="1"/>
</dbReference>
<dbReference type="Pfam" id="PF07695">
    <property type="entry name" value="7TMR-DISM_7TM"/>
    <property type="match status" value="1"/>
</dbReference>
<evidence type="ECO:0000256" key="6">
    <source>
        <dbReference type="SAM" id="Phobius"/>
    </source>
</evidence>
<dbReference type="CDD" id="cd16922">
    <property type="entry name" value="HATPase_EvgS-ArcB-TorS-like"/>
    <property type="match status" value="1"/>
</dbReference>
<evidence type="ECO:0000313" key="11">
    <source>
        <dbReference type="Proteomes" id="UP000805841"/>
    </source>
</evidence>
<dbReference type="Gene3D" id="1.10.287.130">
    <property type="match status" value="1"/>
</dbReference>
<proteinExistence type="predicted"/>
<keyword evidence="10" id="KW-0808">Transferase</keyword>
<feature type="domain" description="Response regulatory" evidence="9">
    <location>
        <begin position="672"/>
        <end position="787"/>
    </location>
</feature>
<dbReference type="CDD" id="cd00082">
    <property type="entry name" value="HisKA"/>
    <property type="match status" value="1"/>
</dbReference>
<dbReference type="EC" id="2.7.13.3" evidence="2"/>
<keyword evidence="6" id="KW-0472">Membrane</keyword>
<dbReference type="PROSITE" id="PS50109">
    <property type="entry name" value="HIS_KIN"/>
    <property type="match status" value="1"/>
</dbReference>
<comment type="catalytic activity">
    <reaction evidence="1">
        <text>ATP + protein L-histidine = ADP + protein N-phospho-L-histidine.</text>
        <dbReference type="EC" id="2.7.13.3"/>
    </reaction>
</comment>
<feature type="transmembrane region" description="Helical" evidence="6">
    <location>
        <begin position="281"/>
        <end position="301"/>
    </location>
</feature>
<dbReference type="InterPro" id="IPR011006">
    <property type="entry name" value="CheY-like_superfamily"/>
</dbReference>
<organism evidence="10 11">
    <name type="scientific">Pseudomonas typographi</name>
    <dbReference type="NCBI Taxonomy" id="2715964"/>
    <lineage>
        <taxon>Bacteria</taxon>
        <taxon>Pseudomonadati</taxon>
        <taxon>Pseudomonadota</taxon>
        <taxon>Gammaproteobacteria</taxon>
        <taxon>Pseudomonadales</taxon>
        <taxon>Pseudomonadaceae</taxon>
        <taxon>Pseudomonas</taxon>
    </lineage>
</organism>
<gene>
    <name evidence="10" type="ORF">HAQ05_19995</name>
</gene>
<dbReference type="InterPro" id="IPR001789">
    <property type="entry name" value="Sig_transdc_resp-reg_receiver"/>
</dbReference>
<keyword evidence="11" id="KW-1185">Reference proteome</keyword>
<dbReference type="InterPro" id="IPR005467">
    <property type="entry name" value="His_kinase_dom"/>
</dbReference>
<protein>
    <recommendedName>
        <fullName evidence="2">histidine kinase</fullName>
        <ecNumber evidence="2">2.7.13.3</ecNumber>
    </recommendedName>
</protein>
<keyword evidence="10" id="KW-0418">Kinase</keyword>
<feature type="transmembrane region" description="Helical" evidence="6">
    <location>
        <begin position="184"/>
        <end position="206"/>
    </location>
</feature>
<feature type="signal peptide" evidence="7">
    <location>
        <begin position="1"/>
        <end position="18"/>
    </location>
</feature>
<dbReference type="Pfam" id="PF02518">
    <property type="entry name" value="HATPase_c"/>
    <property type="match status" value="1"/>
</dbReference>
<keyword evidence="6" id="KW-1133">Transmembrane helix</keyword>
<dbReference type="Pfam" id="PF07696">
    <property type="entry name" value="7TMR-DISMED2"/>
    <property type="match status" value="1"/>
</dbReference>
<feature type="modified residue" description="4-aspartylphosphate" evidence="5">
    <location>
        <position position="721"/>
    </location>
</feature>
<feature type="transmembrane region" description="Helical" evidence="6">
    <location>
        <begin position="307"/>
        <end position="327"/>
    </location>
</feature>
<accession>A0ABR7Z6N8</accession>
<feature type="transmembrane region" description="Helical" evidence="6">
    <location>
        <begin position="339"/>
        <end position="359"/>
    </location>
</feature>
<dbReference type="InterPro" id="IPR036890">
    <property type="entry name" value="HATPase_C_sf"/>
</dbReference>
<dbReference type="RefSeq" id="WP_190423746.1">
    <property type="nucleotide sequence ID" value="NZ_JAAOCA010000027.1"/>
</dbReference>
<dbReference type="SMART" id="SM00387">
    <property type="entry name" value="HATPase_c"/>
    <property type="match status" value="1"/>
</dbReference>
<keyword evidence="3 5" id="KW-0597">Phosphoprotein</keyword>
<evidence type="ECO:0000313" key="10">
    <source>
        <dbReference type="EMBL" id="MBD1600966.1"/>
    </source>
</evidence>
<dbReference type="PANTHER" id="PTHR45339">
    <property type="entry name" value="HYBRID SIGNAL TRANSDUCTION HISTIDINE KINASE J"/>
    <property type="match status" value="1"/>
</dbReference>
<dbReference type="PROSITE" id="PS50110">
    <property type="entry name" value="RESPONSE_REGULATORY"/>
    <property type="match status" value="1"/>
</dbReference>
<comment type="caution">
    <text evidence="10">The sequence shown here is derived from an EMBL/GenBank/DDBJ whole genome shotgun (WGS) entry which is preliminary data.</text>
</comment>
<feature type="transmembrane region" description="Helical" evidence="6">
    <location>
        <begin position="213"/>
        <end position="229"/>
    </location>
</feature>
<feature type="domain" description="Histidine kinase" evidence="8">
    <location>
        <begin position="426"/>
        <end position="646"/>
    </location>
</feature>
<feature type="chain" id="PRO_5047484886" description="histidine kinase" evidence="7">
    <location>
        <begin position="19"/>
        <end position="798"/>
    </location>
</feature>
<dbReference type="Gene3D" id="3.30.565.10">
    <property type="entry name" value="Histidine kinase-like ATPase, C-terminal domain"/>
    <property type="match status" value="1"/>
</dbReference>
<reference evidence="10 11" key="1">
    <citation type="journal article" date="2020" name="Insects">
        <title>Bacteria Belonging to Pseudomonas typographi sp. nov. from the Bark Beetle Ips typographus Have Genomic Potential to Aid in the Host Ecology.</title>
        <authorList>
            <person name="Peral-Aranega E."/>
            <person name="Saati-Santamaria Z."/>
            <person name="Kolarik M."/>
            <person name="Rivas R."/>
            <person name="Garcia-Fraile P."/>
        </authorList>
    </citation>
    <scope>NUCLEOTIDE SEQUENCE [LARGE SCALE GENOMIC DNA]</scope>
    <source>
        <strain evidence="10 11">CA3A</strain>
    </source>
</reference>
<dbReference type="InterPro" id="IPR036097">
    <property type="entry name" value="HisK_dim/P_sf"/>
</dbReference>
<dbReference type="PANTHER" id="PTHR45339:SF1">
    <property type="entry name" value="HYBRID SIGNAL TRANSDUCTION HISTIDINE KINASE J"/>
    <property type="match status" value="1"/>
</dbReference>
<dbReference type="Pfam" id="PF00512">
    <property type="entry name" value="HisKA"/>
    <property type="match status" value="1"/>
</dbReference>
<keyword evidence="6" id="KW-0812">Transmembrane</keyword>
<dbReference type="Proteomes" id="UP000805841">
    <property type="component" value="Unassembled WGS sequence"/>
</dbReference>
<dbReference type="InterPro" id="IPR011623">
    <property type="entry name" value="7TMR_DISM_rcpt_extracell_dom1"/>
</dbReference>
<dbReference type="SUPFAM" id="SSF52172">
    <property type="entry name" value="CheY-like"/>
    <property type="match status" value="1"/>
</dbReference>
<dbReference type="Gene3D" id="3.40.50.2300">
    <property type="match status" value="1"/>
</dbReference>
<dbReference type="GO" id="GO:0016301">
    <property type="term" value="F:kinase activity"/>
    <property type="evidence" value="ECO:0007669"/>
    <property type="project" value="UniProtKB-KW"/>
</dbReference>
<name>A0ABR7Z6N8_9PSED</name>
<sequence length="798" mass="87483">MRYLFILLLGWLPMVAAAVDFDESTRTLPLGRTMQVLEDPSAAATIGQVVAAAKAGKLHTNTSDVLNAGYSTSAFWVRLQLRYQPTTAQAGVRHWLLELAYPPLDHVDLYLAGTDGRFQLAQRTGDQLPWASRPIRQNTYVFDLPFEPGQEKIVYLRVQSEGSVQVPLALWSPTAYLEDQPVRLYVLGMIYGVLLVMVVYNLFIYLSVRDTSYLYYILYIGSFGLYQVSVNGAGVEFLWPNNPWWANTATPFLIGAASFFGCQFTRSFLRTPQYSRWGDRLLKGLMAWAVLVMVLALAAGYALSLRLATALALVFTLMIFCTGALAWWRGLRQARYFMIAWTAFLLGGVVNTLMVIGLLPNMFLTMYASQLGSALEVALLSLALADRINQMREQQAQVLREASQKLEAMNQQLSVSNHLKDEFLATLTHELRTPMNGVIGSLELMQTVPMDAEMSQYQHTATHSARDMMRMIDDILTLSELQAGRLLSHNEPFRLRALLESLQMQYIGSAERKGLAFTVNVGPGLPERLCGDSKKLAMAIGCLLDNAIKFTARGGVTLAVESAGSDAQAVALKCSVADTGIGFDFSDEALYQRFYQLDGSTTREHGGLGIGLAICRQLVALLGGRLHHRSVPGEGSRFEIDIPLAQVQGDALPAPAGRLGQPIAHRPAQGCTVMLLDDQSIEQLLLRGMLLKWGYRVRTVEGLDAALALLTSEPVDVAILDAQALAADLAGTAQRLRQARPQAPPALVVLAGGNGQWLGLCEGAGLRHVLQRPVRFDELHAVLQGALMGEPAREIASA</sequence>